<reference evidence="2" key="1">
    <citation type="journal article" date="2021" name="Science">
        <title>Hunting the eagle killer: A cyanobacterial neurotoxin causes vacuolar myelinopathy.</title>
        <authorList>
            <person name="Breinlinger S."/>
            <person name="Phillips T.J."/>
            <person name="Haram B.N."/>
            <person name="Mares J."/>
            <person name="Martinez Yerena J.A."/>
            <person name="Hrouzek P."/>
            <person name="Sobotka R."/>
            <person name="Henderson W.M."/>
            <person name="Schmieder P."/>
            <person name="Williams S.M."/>
            <person name="Lauderdale J.D."/>
            <person name="Wilde H.D."/>
            <person name="Gerrin W."/>
            <person name="Kust A."/>
            <person name="Washington J.W."/>
            <person name="Wagner C."/>
            <person name="Geier B."/>
            <person name="Liebeke M."/>
            <person name="Enke H."/>
            <person name="Niedermeyer T.H.J."/>
            <person name="Wilde S.B."/>
        </authorList>
    </citation>
    <scope>NUCLEOTIDE SEQUENCE [LARGE SCALE GENOMIC DNA]</scope>
    <source>
        <strain evidence="2">Thurmond2011</strain>
    </source>
</reference>
<keyword evidence="2" id="KW-1185">Reference proteome</keyword>
<protein>
    <submittedName>
        <fullName evidence="1">Uncharacterized protein</fullName>
    </submittedName>
</protein>
<organism evidence="1 2">
    <name type="scientific">Aetokthonos hydrillicola Thurmond2011</name>
    <dbReference type="NCBI Taxonomy" id="2712845"/>
    <lineage>
        <taxon>Bacteria</taxon>
        <taxon>Bacillati</taxon>
        <taxon>Cyanobacteriota</taxon>
        <taxon>Cyanophyceae</taxon>
        <taxon>Nostocales</taxon>
        <taxon>Hapalosiphonaceae</taxon>
        <taxon>Aetokthonos</taxon>
    </lineage>
</organism>
<evidence type="ECO:0000313" key="1">
    <source>
        <dbReference type="EMBL" id="MDR9900627.1"/>
    </source>
</evidence>
<dbReference type="Proteomes" id="UP000667802">
    <property type="component" value="Unassembled WGS sequence"/>
</dbReference>
<comment type="caution">
    <text evidence="1">The sequence shown here is derived from an EMBL/GenBank/DDBJ whole genome shotgun (WGS) entry which is preliminary data.</text>
</comment>
<dbReference type="EMBL" id="JAALHA020000037">
    <property type="protein sequence ID" value="MDR9900627.1"/>
    <property type="molecule type" value="Genomic_DNA"/>
</dbReference>
<sequence length="89" mass="9713">MEHIMGGFFDPIIKPIEDILKDPGCAPCKANPSWIGAVIALRKAKDAGALNKDNWNNFRDCTILNIAEIDLIAAVVAVQCANCLEKEVF</sequence>
<evidence type="ECO:0000313" key="2">
    <source>
        <dbReference type="Proteomes" id="UP000667802"/>
    </source>
</evidence>
<gene>
    <name evidence="1" type="ORF">G7B40_039755</name>
</gene>
<accession>A0AAP5IHC5</accession>
<proteinExistence type="predicted"/>
<dbReference type="AlphaFoldDB" id="A0AAP5IHC5"/>
<dbReference type="RefSeq" id="WP_208341736.1">
    <property type="nucleotide sequence ID" value="NZ_CAWQFN010000023.1"/>
</dbReference>
<name>A0AAP5IHC5_9CYAN</name>